<dbReference type="Gene3D" id="3.30.9.10">
    <property type="entry name" value="D-Amino Acid Oxidase, subunit A, domain 2"/>
    <property type="match status" value="1"/>
</dbReference>
<accession>A0ABW9GEJ2</accession>
<name>A0ABW9GEJ2_9MICO</name>
<keyword evidence="9" id="KW-1185">Reference proteome</keyword>
<dbReference type="Gene3D" id="3.50.50.60">
    <property type="entry name" value="FAD/NAD(P)-binding domain"/>
    <property type="match status" value="1"/>
</dbReference>
<dbReference type="InterPro" id="IPR038299">
    <property type="entry name" value="DAO_C_sf"/>
</dbReference>
<dbReference type="Pfam" id="PF16901">
    <property type="entry name" value="DAO_C"/>
    <property type="match status" value="1"/>
</dbReference>
<dbReference type="PRINTS" id="PR01001">
    <property type="entry name" value="FADG3PDH"/>
</dbReference>
<dbReference type="Gene3D" id="1.10.8.870">
    <property type="entry name" value="Alpha-glycerophosphate oxidase, cap domain"/>
    <property type="match status" value="1"/>
</dbReference>
<feature type="domain" description="Alpha-glycerophosphate oxidase C-terminal" evidence="7">
    <location>
        <begin position="398"/>
        <end position="524"/>
    </location>
</feature>
<dbReference type="InterPro" id="IPR031656">
    <property type="entry name" value="DAO_C"/>
</dbReference>
<comment type="cofactor">
    <cofactor evidence="1">
        <name>FAD</name>
        <dbReference type="ChEBI" id="CHEBI:57692"/>
    </cofactor>
</comment>
<feature type="domain" description="FAD dependent oxidoreductase" evidence="6">
    <location>
        <begin position="18"/>
        <end position="374"/>
    </location>
</feature>
<dbReference type="InterPro" id="IPR006076">
    <property type="entry name" value="FAD-dep_OxRdtase"/>
</dbReference>
<gene>
    <name evidence="8" type="ORF">P5G46_06700</name>
</gene>
<evidence type="ECO:0000256" key="3">
    <source>
        <dbReference type="ARBA" id="ARBA00022630"/>
    </source>
</evidence>
<evidence type="ECO:0000313" key="9">
    <source>
        <dbReference type="Proteomes" id="UP001630303"/>
    </source>
</evidence>
<dbReference type="RefSeq" id="WP_408905260.1">
    <property type="nucleotide sequence ID" value="NZ_JAROCE010000001.1"/>
</dbReference>
<dbReference type="PANTHER" id="PTHR11985:SF15">
    <property type="entry name" value="GLYCEROL-3-PHOSPHATE DEHYDROGENASE, MITOCHONDRIAL"/>
    <property type="match status" value="1"/>
</dbReference>
<dbReference type="PANTHER" id="PTHR11985">
    <property type="entry name" value="GLYCEROL-3-PHOSPHATE DEHYDROGENASE"/>
    <property type="match status" value="1"/>
</dbReference>
<evidence type="ECO:0000259" key="7">
    <source>
        <dbReference type="Pfam" id="PF16901"/>
    </source>
</evidence>
<comment type="caution">
    <text evidence="8">The sequence shown here is derived from an EMBL/GenBank/DDBJ whole genome shotgun (WGS) entry which is preliminary data.</text>
</comment>
<reference evidence="8 9" key="1">
    <citation type="submission" date="2023-03" db="EMBL/GenBank/DDBJ databases">
        <title>MT1 and MT2 Draft Genomes of Novel Species.</title>
        <authorList>
            <person name="Venkateswaran K."/>
        </authorList>
    </citation>
    <scope>NUCLEOTIDE SEQUENCE [LARGE SCALE GENOMIC DNA]</scope>
    <source>
        <strain evidence="8 9">IF8SW-P5</strain>
    </source>
</reference>
<dbReference type="SUPFAM" id="SSF51905">
    <property type="entry name" value="FAD/NAD(P)-binding domain"/>
    <property type="match status" value="1"/>
</dbReference>
<organism evidence="8 9">
    <name type="scientific">Microbacterium mcarthurae</name>
    <dbReference type="NCBI Taxonomy" id="3035918"/>
    <lineage>
        <taxon>Bacteria</taxon>
        <taxon>Bacillati</taxon>
        <taxon>Actinomycetota</taxon>
        <taxon>Actinomycetes</taxon>
        <taxon>Micrococcales</taxon>
        <taxon>Microbacteriaceae</taxon>
        <taxon>Microbacterium</taxon>
    </lineage>
</organism>
<proteinExistence type="inferred from homology"/>
<keyword evidence="5" id="KW-0560">Oxidoreductase</keyword>
<evidence type="ECO:0000256" key="4">
    <source>
        <dbReference type="ARBA" id="ARBA00022827"/>
    </source>
</evidence>
<dbReference type="InterPro" id="IPR036188">
    <property type="entry name" value="FAD/NAD-bd_sf"/>
</dbReference>
<dbReference type="InterPro" id="IPR000447">
    <property type="entry name" value="G3P_DH_FAD-dep"/>
</dbReference>
<comment type="similarity">
    <text evidence="2">Belongs to the FAD-dependent glycerol-3-phosphate dehydrogenase family.</text>
</comment>
<evidence type="ECO:0000256" key="1">
    <source>
        <dbReference type="ARBA" id="ARBA00001974"/>
    </source>
</evidence>
<dbReference type="Proteomes" id="UP001630303">
    <property type="component" value="Unassembled WGS sequence"/>
</dbReference>
<keyword evidence="3" id="KW-0285">Flavoprotein</keyword>
<sequence length="558" mass="59583">MTSFSRADAAQLTGRTFDVLVVGGGINGVAIAREAATRGLSVALIERGDLAVGTSSWNSRLIHGGLRYLEHGEIPLVYESLHDRECLFRIAPHLVTPLPFVVPLYGHNHLPGWMFRIGLLMYDVLSLRKSVPAHRYLGRKAIDTELPGLEKDRLSGAVRYYDGQVTYPERLVIETALSAADSGAVIGTYIEASDVLRDGARVVGVAARDVLTDETFEIRAGAVVNAAGPWVDEIGQKLGMPRQIGGTTGTHFVVNAFPGAPDACIYFEARSDNRAILVIPWNGRYLIGTTDDRFDGDPGAVRGTDEEVAYLLAETNLLIPSAHLTADDVLYTYTGVRPLPYRPGVKAGNIPRSHLILTHDDAPGLVTIVGGKLTPHLSLGQQTIDKIARKLGRRLTPSRTARMPLPGALSARWAGAAAARQSLLATLPFEPALAERLVDVYGAGAAAIRDLAATDPGEAEVFGHGRGAVVAAEVTHAIRAEGAATLVDILHRRTLVGLEPALGTDVERAVAERAARELGWDAARVAAEIAAHRSYVERLQGGVSRPRTVAPATANTKG</sequence>
<dbReference type="Pfam" id="PF01266">
    <property type="entry name" value="DAO"/>
    <property type="match status" value="1"/>
</dbReference>
<evidence type="ECO:0000256" key="2">
    <source>
        <dbReference type="ARBA" id="ARBA00007330"/>
    </source>
</evidence>
<dbReference type="EMBL" id="JAROCE010000001">
    <property type="protein sequence ID" value="MFM2720187.1"/>
    <property type="molecule type" value="Genomic_DNA"/>
</dbReference>
<evidence type="ECO:0000259" key="6">
    <source>
        <dbReference type="Pfam" id="PF01266"/>
    </source>
</evidence>
<protein>
    <submittedName>
        <fullName evidence="8">Glycerol-3-phosphate dehydrogenase/oxidase</fullName>
    </submittedName>
</protein>
<evidence type="ECO:0000256" key="5">
    <source>
        <dbReference type="ARBA" id="ARBA00023002"/>
    </source>
</evidence>
<evidence type="ECO:0000313" key="8">
    <source>
        <dbReference type="EMBL" id="MFM2720187.1"/>
    </source>
</evidence>
<keyword evidence="4" id="KW-0274">FAD</keyword>